<reference evidence="1" key="2">
    <citation type="journal article" date="2015" name="Fish Shellfish Immunol.">
        <title>Early steps in the European eel (Anguilla anguilla)-Vibrio vulnificus interaction in the gills: Role of the RtxA13 toxin.</title>
        <authorList>
            <person name="Callol A."/>
            <person name="Pajuelo D."/>
            <person name="Ebbesson L."/>
            <person name="Teles M."/>
            <person name="MacKenzie S."/>
            <person name="Amaro C."/>
        </authorList>
    </citation>
    <scope>NUCLEOTIDE SEQUENCE</scope>
</reference>
<evidence type="ECO:0000313" key="1">
    <source>
        <dbReference type="EMBL" id="JAH98392.1"/>
    </source>
</evidence>
<proteinExistence type="predicted"/>
<dbReference type="EMBL" id="GBXM01010185">
    <property type="protein sequence ID" value="JAH98392.1"/>
    <property type="molecule type" value="Transcribed_RNA"/>
</dbReference>
<name>A0A0E9X6P1_ANGAN</name>
<reference evidence="1" key="1">
    <citation type="submission" date="2014-11" db="EMBL/GenBank/DDBJ databases">
        <authorList>
            <person name="Amaro Gonzalez C."/>
        </authorList>
    </citation>
    <scope>NUCLEOTIDE SEQUENCE</scope>
</reference>
<accession>A0A0E9X6P1</accession>
<dbReference type="AlphaFoldDB" id="A0A0E9X6P1"/>
<protein>
    <submittedName>
        <fullName evidence="1">Uncharacterized protein</fullName>
    </submittedName>
</protein>
<organism evidence="1">
    <name type="scientific">Anguilla anguilla</name>
    <name type="common">European freshwater eel</name>
    <name type="synonym">Muraena anguilla</name>
    <dbReference type="NCBI Taxonomy" id="7936"/>
    <lineage>
        <taxon>Eukaryota</taxon>
        <taxon>Metazoa</taxon>
        <taxon>Chordata</taxon>
        <taxon>Craniata</taxon>
        <taxon>Vertebrata</taxon>
        <taxon>Euteleostomi</taxon>
        <taxon>Actinopterygii</taxon>
        <taxon>Neopterygii</taxon>
        <taxon>Teleostei</taxon>
        <taxon>Anguilliformes</taxon>
        <taxon>Anguillidae</taxon>
        <taxon>Anguilla</taxon>
    </lineage>
</organism>
<sequence length="87" mass="10361">MTAQFYFQSYVLSSGIAKGLSHGQNREVSVSSEMKEKDERILTVSQSHCFYFYFYFKFYSIQGRVNVYPCLMQPYFCKLESLRNRHN</sequence>